<dbReference type="Proteomes" id="UP000729402">
    <property type="component" value="Unassembled WGS sequence"/>
</dbReference>
<gene>
    <name evidence="1" type="ORF">GUJ93_ZPchr0001g33180</name>
</gene>
<reference evidence="1" key="2">
    <citation type="submission" date="2021-02" db="EMBL/GenBank/DDBJ databases">
        <authorList>
            <person name="Kimball J.A."/>
            <person name="Haas M.W."/>
            <person name="Macchietto M."/>
            <person name="Kono T."/>
            <person name="Duquette J."/>
            <person name="Shao M."/>
        </authorList>
    </citation>
    <scope>NUCLEOTIDE SEQUENCE</scope>
    <source>
        <tissue evidence="1">Fresh leaf tissue</tissue>
    </source>
</reference>
<name>A0A8J5VPI1_ZIZPA</name>
<reference evidence="1" key="1">
    <citation type="journal article" date="2021" name="bioRxiv">
        <title>Whole Genome Assembly and Annotation of Northern Wild Rice, Zizania palustris L., Supports a Whole Genome Duplication in the Zizania Genus.</title>
        <authorList>
            <person name="Haas M."/>
            <person name="Kono T."/>
            <person name="Macchietto M."/>
            <person name="Millas R."/>
            <person name="McGilp L."/>
            <person name="Shao M."/>
            <person name="Duquette J."/>
            <person name="Hirsch C.N."/>
            <person name="Kimball J."/>
        </authorList>
    </citation>
    <scope>NUCLEOTIDE SEQUENCE</scope>
    <source>
        <tissue evidence="1">Fresh leaf tissue</tissue>
    </source>
</reference>
<keyword evidence="2" id="KW-1185">Reference proteome</keyword>
<dbReference type="EMBL" id="JAAALK010000288">
    <property type="protein sequence ID" value="KAG8051844.1"/>
    <property type="molecule type" value="Genomic_DNA"/>
</dbReference>
<protein>
    <submittedName>
        <fullName evidence="1">Uncharacterized protein</fullName>
    </submittedName>
</protein>
<accession>A0A8J5VPI1</accession>
<dbReference type="AlphaFoldDB" id="A0A8J5VPI1"/>
<comment type="caution">
    <text evidence="1">The sequence shown here is derived from an EMBL/GenBank/DDBJ whole genome shotgun (WGS) entry which is preliminary data.</text>
</comment>
<sequence>MAPGRTTATVCSWLEATGSARACGRFDRAGLALALGALSIGGSGLLATESACAASDGSALSPPNARQVLDIIHP</sequence>
<proteinExistence type="predicted"/>
<organism evidence="1 2">
    <name type="scientific">Zizania palustris</name>
    <name type="common">Northern wild rice</name>
    <dbReference type="NCBI Taxonomy" id="103762"/>
    <lineage>
        <taxon>Eukaryota</taxon>
        <taxon>Viridiplantae</taxon>
        <taxon>Streptophyta</taxon>
        <taxon>Embryophyta</taxon>
        <taxon>Tracheophyta</taxon>
        <taxon>Spermatophyta</taxon>
        <taxon>Magnoliopsida</taxon>
        <taxon>Liliopsida</taxon>
        <taxon>Poales</taxon>
        <taxon>Poaceae</taxon>
        <taxon>BOP clade</taxon>
        <taxon>Oryzoideae</taxon>
        <taxon>Oryzeae</taxon>
        <taxon>Zizaniinae</taxon>
        <taxon>Zizania</taxon>
    </lineage>
</organism>
<evidence type="ECO:0000313" key="1">
    <source>
        <dbReference type="EMBL" id="KAG8051844.1"/>
    </source>
</evidence>
<evidence type="ECO:0000313" key="2">
    <source>
        <dbReference type="Proteomes" id="UP000729402"/>
    </source>
</evidence>